<sequence>MAGGSTTRVKHDASSLKIFRNPKIAFAFGLILADALLVALIIKYVPYTKIDWDAYMAQVNGFLGGERDYKNLKGDTGPLVYPAGFLYLYSAIQYITGGKVYSAQILFGVLYIINLAIILFIYVKTNVLPWWALSLLCLSKRVHSIFVLRLFNDCFAMTLLHAAIALLLYQRWNLGLIVFSTAVSIKMNVLLYAPPLLLLLLKAMSIGGVISALAGAALMQVSWATTAIDFVSWAAVYSI</sequence>
<evidence type="ECO:0000313" key="2">
    <source>
        <dbReference type="Proteomes" id="UP001163603"/>
    </source>
</evidence>
<organism evidence="1 2">
    <name type="scientific">Pistacia integerrima</name>
    <dbReference type="NCBI Taxonomy" id="434235"/>
    <lineage>
        <taxon>Eukaryota</taxon>
        <taxon>Viridiplantae</taxon>
        <taxon>Streptophyta</taxon>
        <taxon>Embryophyta</taxon>
        <taxon>Tracheophyta</taxon>
        <taxon>Spermatophyta</taxon>
        <taxon>Magnoliopsida</taxon>
        <taxon>eudicotyledons</taxon>
        <taxon>Gunneridae</taxon>
        <taxon>Pentapetalae</taxon>
        <taxon>rosids</taxon>
        <taxon>malvids</taxon>
        <taxon>Sapindales</taxon>
        <taxon>Anacardiaceae</taxon>
        <taxon>Pistacia</taxon>
    </lineage>
</organism>
<comment type="caution">
    <text evidence="1">The sequence shown here is derived from an EMBL/GenBank/DDBJ whole genome shotgun (WGS) entry which is preliminary data.</text>
</comment>
<accession>A0ACC0ZQH0</accession>
<protein>
    <submittedName>
        <fullName evidence="1">Uncharacterized protein</fullName>
    </submittedName>
</protein>
<keyword evidence="2" id="KW-1185">Reference proteome</keyword>
<proteinExistence type="predicted"/>
<evidence type="ECO:0000313" key="1">
    <source>
        <dbReference type="EMBL" id="KAJ0054373.1"/>
    </source>
</evidence>
<reference evidence="2" key="1">
    <citation type="journal article" date="2023" name="G3 (Bethesda)">
        <title>Genome assembly and association tests identify interacting loci associated with vigor, precocity, and sex in interspecific pistachio rootstocks.</title>
        <authorList>
            <person name="Palmer W."/>
            <person name="Jacygrad E."/>
            <person name="Sagayaradj S."/>
            <person name="Cavanaugh K."/>
            <person name="Han R."/>
            <person name="Bertier L."/>
            <person name="Beede B."/>
            <person name="Kafkas S."/>
            <person name="Golino D."/>
            <person name="Preece J."/>
            <person name="Michelmore R."/>
        </authorList>
    </citation>
    <scope>NUCLEOTIDE SEQUENCE [LARGE SCALE GENOMIC DNA]</scope>
</reference>
<gene>
    <name evidence="1" type="ORF">Pint_00999</name>
</gene>
<dbReference type="Proteomes" id="UP001163603">
    <property type="component" value="Chromosome 1"/>
</dbReference>
<name>A0ACC0ZQH0_9ROSI</name>
<dbReference type="EMBL" id="CM047736">
    <property type="protein sequence ID" value="KAJ0054373.1"/>
    <property type="molecule type" value="Genomic_DNA"/>
</dbReference>